<dbReference type="SUPFAM" id="SSF51695">
    <property type="entry name" value="PLC-like phosphodiesterases"/>
    <property type="match status" value="1"/>
</dbReference>
<accession>V8QRA9</accession>
<feature type="domain" description="GP-PDE" evidence="1">
    <location>
        <begin position="12"/>
        <end position="250"/>
    </location>
</feature>
<name>V8QRA9_9BURK</name>
<proteinExistence type="predicted"/>
<dbReference type="RefSeq" id="WP_024005750.1">
    <property type="nucleotide sequence ID" value="NZ_KI650980.1"/>
</dbReference>
<reference evidence="2 3" key="1">
    <citation type="journal article" date="2014" name="Genome Announc.">
        <title>Draft Genome Sequence of Advenella kashmirensis Strain W13003, a Polycyclic Aromatic Hydrocarbon-Degrading Bacterium.</title>
        <authorList>
            <person name="Wang X."/>
            <person name="Jin D."/>
            <person name="Zhou L."/>
            <person name="Wu L."/>
            <person name="An W."/>
            <person name="Zhao L."/>
        </authorList>
    </citation>
    <scope>NUCLEOTIDE SEQUENCE [LARGE SCALE GENOMIC DNA]</scope>
    <source>
        <strain evidence="2 3">W13003</strain>
    </source>
</reference>
<comment type="caution">
    <text evidence="2">The sequence shown here is derived from an EMBL/GenBank/DDBJ whole genome shotgun (WGS) entry which is preliminary data.</text>
</comment>
<keyword evidence="3" id="KW-1185">Reference proteome</keyword>
<protein>
    <submittedName>
        <fullName evidence="2">Membrane protein</fullName>
    </submittedName>
</protein>
<evidence type="ECO:0000259" key="1">
    <source>
        <dbReference type="PROSITE" id="PS51704"/>
    </source>
</evidence>
<gene>
    <name evidence="2" type="ORF">W822_13980</name>
</gene>
<dbReference type="OrthoDB" id="9795622at2"/>
<dbReference type="PROSITE" id="PS51704">
    <property type="entry name" value="GP_PDE"/>
    <property type="match status" value="1"/>
</dbReference>
<dbReference type="EMBL" id="AYXT01000010">
    <property type="protein sequence ID" value="ETF01878.1"/>
    <property type="molecule type" value="Genomic_DNA"/>
</dbReference>
<dbReference type="CDD" id="cd08562">
    <property type="entry name" value="GDPD_EcUgpQ_like"/>
    <property type="match status" value="1"/>
</dbReference>
<dbReference type="PATRIC" id="fig|1424334.3.peg.2808"/>
<sequence>MSSKPLEPWPYPSVIAHRGGGSIAPENTLAGLRCGFDHGFLMSEFDVKLSQDNLLIILHDDTVDRTSDGSGAAAALTYNELAQLDMGGWHSAWYAGEPLPAFSQFARFILENGLFCNIEIKPCPGREVETGVAVAHAVLKYWADGGVSPLISSFSREALAAFAEIAPAIPRAFLIDRVPEDFESILQSLGCQGINVNQKYLDEPTIDRIHAAGYRVCAYTVNDYRRARQLLAWGCDAIFTDELVRIPADIGAY</sequence>
<dbReference type="InterPro" id="IPR017946">
    <property type="entry name" value="PLC-like_Pdiesterase_TIM-brl"/>
</dbReference>
<dbReference type="Proteomes" id="UP000018733">
    <property type="component" value="Unassembled WGS sequence"/>
</dbReference>
<dbReference type="GO" id="GO:0006629">
    <property type="term" value="P:lipid metabolic process"/>
    <property type="evidence" value="ECO:0007669"/>
    <property type="project" value="InterPro"/>
</dbReference>
<dbReference type="STRING" id="1424334.W822_13980"/>
<dbReference type="PANTHER" id="PTHR46211:SF1">
    <property type="entry name" value="GLYCEROPHOSPHODIESTER PHOSPHODIESTERASE, CYTOPLASMIC"/>
    <property type="match status" value="1"/>
</dbReference>
<dbReference type="eggNOG" id="COG0584">
    <property type="taxonomic scope" value="Bacteria"/>
</dbReference>
<dbReference type="InterPro" id="IPR030395">
    <property type="entry name" value="GP_PDE_dom"/>
</dbReference>
<dbReference type="HOGENOM" id="CLU_030006_3_2_4"/>
<dbReference type="PANTHER" id="PTHR46211">
    <property type="entry name" value="GLYCEROPHOSPHORYL DIESTER PHOSPHODIESTERASE"/>
    <property type="match status" value="1"/>
</dbReference>
<dbReference type="Pfam" id="PF03009">
    <property type="entry name" value="GDPD"/>
    <property type="match status" value="1"/>
</dbReference>
<dbReference type="Gene3D" id="3.20.20.190">
    <property type="entry name" value="Phosphatidylinositol (PI) phosphodiesterase"/>
    <property type="match status" value="1"/>
</dbReference>
<dbReference type="AlphaFoldDB" id="V8QRA9"/>
<dbReference type="NCBIfam" id="NF006989">
    <property type="entry name" value="PRK09454.1"/>
    <property type="match status" value="1"/>
</dbReference>
<evidence type="ECO:0000313" key="2">
    <source>
        <dbReference type="EMBL" id="ETF01878.1"/>
    </source>
</evidence>
<dbReference type="GO" id="GO:0008081">
    <property type="term" value="F:phosphoric diester hydrolase activity"/>
    <property type="evidence" value="ECO:0007669"/>
    <property type="project" value="InterPro"/>
</dbReference>
<evidence type="ECO:0000313" key="3">
    <source>
        <dbReference type="Proteomes" id="UP000018733"/>
    </source>
</evidence>
<organism evidence="2 3">
    <name type="scientific">Advenella kashmirensis W13003</name>
    <dbReference type="NCBI Taxonomy" id="1424334"/>
    <lineage>
        <taxon>Bacteria</taxon>
        <taxon>Pseudomonadati</taxon>
        <taxon>Pseudomonadota</taxon>
        <taxon>Betaproteobacteria</taxon>
        <taxon>Burkholderiales</taxon>
        <taxon>Alcaligenaceae</taxon>
    </lineage>
</organism>